<dbReference type="CDD" id="cd10918">
    <property type="entry name" value="CE4_NodB_like_5s_6s"/>
    <property type="match status" value="1"/>
</dbReference>
<dbReference type="AlphaFoldDB" id="A0AAE3QBL4"/>
<proteinExistence type="inferred from homology"/>
<evidence type="ECO:0000259" key="7">
    <source>
        <dbReference type="PROSITE" id="PS51677"/>
    </source>
</evidence>
<comment type="similarity">
    <text evidence="3">Belongs to the polysaccharide deacetylase family.</text>
</comment>
<feature type="domain" description="NodB homology" evidence="7">
    <location>
        <begin position="50"/>
        <end position="226"/>
    </location>
</feature>
<name>A0AAE3QBL4_9HYPH</name>
<organism evidence="8 9">
    <name type="scientific">Ferirhizobium litorale</name>
    <dbReference type="NCBI Taxonomy" id="2927786"/>
    <lineage>
        <taxon>Bacteria</taxon>
        <taxon>Pseudomonadati</taxon>
        <taxon>Pseudomonadota</taxon>
        <taxon>Alphaproteobacteria</taxon>
        <taxon>Hyphomicrobiales</taxon>
        <taxon>Rhizobiaceae</taxon>
        <taxon>Ferirhizobium</taxon>
    </lineage>
</organism>
<evidence type="ECO:0000313" key="9">
    <source>
        <dbReference type="Proteomes" id="UP001161580"/>
    </source>
</evidence>
<accession>A0AAE3QBL4</accession>
<evidence type="ECO:0000256" key="3">
    <source>
        <dbReference type="ARBA" id="ARBA00010973"/>
    </source>
</evidence>
<dbReference type="SUPFAM" id="SSF88713">
    <property type="entry name" value="Glycoside hydrolase/deacetylase"/>
    <property type="match status" value="1"/>
</dbReference>
<dbReference type="PANTHER" id="PTHR34216">
    <property type="match status" value="1"/>
</dbReference>
<evidence type="ECO:0000256" key="5">
    <source>
        <dbReference type="ARBA" id="ARBA00022729"/>
    </source>
</evidence>
<dbReference type="RefSeq" id="WP_311785040.1">
    <property type="nucleotide sequence ID" value="NZ_JALDYY010000001.1"/>
</dbReference>
<evidence type="ECO:0000256" key="1">
    <source>
        <dbReference type="ARBA" id="ARBA00003236"/>
    </source>
</evidence>
<dbReference type="Pfam" id="PF01522">
    <property type="entry name" value="Polysacc_deac_1"/>
    <property type="match status" value="1"/>
</dbReference>
<dbReference type="Proteomes" id="UP001161580">
    <property type="component" value="Unassembled WGS sequence"/>
</dbReference>
<comment type="function">
    <text evidence="1">Is involved in generating a small heat-stable compound (Nod), an acylated oligomer of N-acetylglucosamine, that stimulates mitosis in various plant protoplasts.</text>
</comment>
<evidence type="ECO:0000256" key="2">
    <source>
        <dbReference type="ARBA" id="ARBA00004613"/>
    </source>
</evidence>
<sequence>MAEATKRRILNFHGIGTPRRALEPGEADFWLREERFLLILDKIANHPDRDRLSITFDDGNTSDLSIAAPALLDRGLRAEFFVLTGRIGETGSLDSDDIRALMQMGMSIGSHGVAHRDWSTLPTIDLQYELTASKATLEEICKITIGSAAIPFGRYNAAVLKALRSAGYSTAYSSDGGSAEPLTYLRPRSSLRHSTTDDALENVVSGRMPPLKRLRRFAGMSARAWL</sequence>
<evidence type="ECO:0000256" key="6">
    <source>
        <dbReference type="ARBA" id="ARBA00032976"/>
    </source>
</evidence>
<dbReference type="InterPro" id="IPR011330">
    <property type="entry name" value="Glyco_hydro/deAcase_b/a-brl"/>
</dbReference>
<dbReference type="PANTHER" id="PTHR34216:SF3">
    <property type="entry name" value="POLY-BETA-1,6-N-ACETYL-D-GLUCOSAMINE N-DEACETYLASE"/>
    <property type="match status" value="1"/>
</dbReference>
<dbReference type="InterPro" id="IPR051398">
    <property type="entry name" value="Polysacch_Deacetylase"/>
</dbReference>
<dbReference type="InterPro" id="IPR002509">
    <property type="entry name" value="NODB_dom"/>
</dbReference>
<evidence type="ECO:0000256" key="4">
    <source>
        <dbReference type="ARBA" id="ARBA00020071"/>
    </source>
</evidence>
<evidence type="ECO:0000313" key="8">
    <source>
        <dbReference type="EMBL" id="MDI7920880.1"/>
    </source>
</evidence>
<protein>
    <recommendedName>
        <fullName evidence="4">Chitooligosaccharide deacetylase</fullName>
    </recommendedName>
    <alternativeName>
        <fullName evidence="6">Nodulation protein B</fullName>
    </alternativeName>
</protein>
<dbReference type="GO" id="GO:0016810">
    <property type="term" value="F:hydrolase activity, acting on carbon-nitrogen (but not peptide) bonds"/>
    <property type="evidence" value="ECO:0007669"/>
    <property type="project" value="InterPro"/>
</dbReference>
<comment type="caution">
    <text evidence="8">The sequence shown here is derived from an EMBL/GenBank/DDBJ whole genome shotgun (WGS) entry which is preliminary data.</text>
</comment>
<keyword evidence="5" id="KW-0732">Signal</keyword>
<dbReference type="GO" id="GO:0005576">
    <property type="term" value="C:extracellular region"/>
    <property type="evidence" value="ECO:0007669"/>
    <property type="project" value="UniProtKB-SubCell"/>
</dbReference>
<keyword evidence="9" id="KW-1185">Reference proteome</keyword>
<comment type="subcellular location">
    <subcellularLocation>
        <location evidence="2">Secreted</location>
    </subcellularLocation>
</comment>
<reference evidence="8" key="1">
    <citation type="submission" date="2022-03" db="EMBL/GenBank/DDBJ databases">
        <title>Fererhizobium litorale gen. nov., sp. nov., isolated from sandy sediments of the Sea of Japan seashore.</title>
        <authorList>
            <person name="Romanenko L."/>
            <person name="Kurilenko V."/>
            <person name="Otstavnykh N."/>
            <person name="Svetashev V."/>
            <person name="Tekutyeva L."/>
            <person name="Isaeva M."/>
            <person name="Mikhailov V."/>
        </authorList>
    </citation>
    <scope>NUCLEOTIDE SEQUENCE</scope>
    <source>
        <strain evidence="8">KMM 9576</strain>
    </source>
</reference>
<dbReference type="PROSITE" id="PS51677">
    <property type="entry name" value="NODB"/>
    <property type="match status" value="1"/>
</dbReference>
<dbReference type="EMBL" id="JALDYZ010000001">
    <property type="protein sequence ID" value="MDI7920880.1"/>
    <property type="molecule type" value="Genomic_DNA"/>
</dbReference>
<dbReference type="Gene3D" id="3.20.20.370">
    <property type="entry name" value="Glycoside hydrolase/deacetylase"/>
    <property type="match status" value="1"/>
</dbReference>
<dbReference type="GO" id="GO:0005975">
    <property type="term" value="P:carbohydrate metabolic process"/>
    <property type="evidence" value="ECO:0007669"/>
    <property type="project" value="InterPro"/>
</dbReference>
<gene>
    <name evidence="8" type="ORF">MRS75_02135</name>
</gene>